<evidence type="ECO:0000313" key="1">
    <source>
        <dbReference type="EMBL" id="SFM33907.1"/>
    </source>
</evidence>
<proteinExistence type="predicted"/>
<dbReference type="Proteomes" id="UP000183287">
    <property type="component" value="Unassembled WGS sequence"/>
</dbReference>
<sequence>MAYAQLTLEKKLFEIHLKQENSLNRIARE</sequence>
<gene>
    <name evidence="1" type="ORF">SAMN05421863_102431</name>
</gene>
<organism evidence="1 2">
    <name type="scientific">Nitrosomonas communis</name>
    <dbReference type="NCBI Taxonomy" id="44574"/>
    <lineage>
        <taxon>Bacteria</taxon>
        <taxon>Pseudomonadati</taxon>
        <taxon>Pseudomonadota</taxon>
        <taxon>Betaproteobacteria</taxon>
        <taxon>Nitrosomonadales</taxon>
        <taxon>Nitrosomonadaceae</taxon>
        <taxon>Nitrosomonas</taxon>
    </lineage>
</organism>
<dbReference type="AlphaFoldDB" id="A0A1I4Q1H7"/>
<dbReference type="EMBL" id="FOUB01000024">
    <property type="protein sequence ID" value="SFM33907.1"/>
    <property type="molecule type" value="Genomic_DNA"/>
</dbReference>
<accession>A0A1I4Q1H7</accession>
<protein>
    <submittedName>
        <fullName evidence="1">Uncharacterized protein</fullName>
    </submittedName>
</protein>
<name>A0A1I4Q1H7_9PROT</name>
<keyword evidence="2" id="KW-1185">Reference proteome</keyword>
<reference evidence="2" key="1">
    <citation type="submission" date="2016-10" db="EMBL/GenBank/DDBJ databases">
        <authorList>
            <person name="Varghese N."/>
            <person name="Submissions S."/>
        </authorList>
    </citation>
    <scope>NUCLEOTIDE SEQUENCE [LARGE SCALE GENOMIC DNA]</scope>
    <source>
        <strain evidence="2">Nm44</strain>
    </source>
</reference>
<evidence type="ECO:0000313" key="2">
    <source>
        <dbReference type="Proteomes" id="UP000183287"/>
    </source>
</evidence>